<dbReference type="RefSeq" id="WP_165889666.1">
    <property type="nucleotide sequence ID" value="NZ_CP015030.1"/>
</dbReference>
<dbReference type="PANTHER" id="PTHR42852">
    <property type="entry name" value="THIOL:DISULFIDE INTERCHANGE PROTEIN DSBE"/>
    <property type="match status" value="1"/>
</dbReference>
<gene>
    <name evidence="3" type="ORF">A4G16_09495</name>
</gene>
<keyword evidence="1" id="KW-1133">Transmembrane helix</keyword>
<sequence>MNQKKSLITRFIKNIFLYGSLFIIISFMVDWYRSPSAPPQFEQKVLYDIHKQPNIIAQLSRGKPMLLYFWGSWCSYCKFVSPNIQKLSENGTEVLGVALKSGDDTVVRTYLNENSYTFATINDPDGEFSQGWGIQATPTILIIQDGKIRHHTTGYTSYLSLKIRLWISGLLP</sequence>
<keyword evidence="1" id="KW-0472">Membrane</keyword>
<dbReference type="InterPro" id="IPR000866">
    <property type="entry name" value="AhpC/TSA"/>
</dbReference>
<dbReference type="KEGG" id="mgra:A4G16_09495"/>
<dbReference type="SUPFAM" id="SSF52833">
    <property type="entry name" value="Thioredoxin-like"/>
    <property type="match status" value="1"/>
</dbReference>
<dbReference type="InterPro" id="IPR050553">
    <property type="entry name" value="Thioredoxin_ResA/DsbE_sf"/>
</dbReference>
<dbReference type="PROSITE" id="PS51352">
    <property type="entry name" value="THIOREDOXIN_2"/>
    <property type="match status" value="1"/>
</dbReference>
<dbReference type="EMBL" id="CP015030">
    <property type="protein sequence ID" value="QIM67575.1"/>
    <property type="molecule type" value="Genomic_DNA"/>
</dbReference>
<dbReference type="InterPro" id="IPR036249">
    <property type="entry name" value="Thioredoxin-like_sf"/>
</dbReference>
<dbReference type="GO" id="GO:0016491">
    <property type="term" value="F:oxidoreductase activity"/>
    <property type="evidence" value="ECO:0007669"/>
    <property type="project" value="InterPro"/>
</dbReference>
<dbReference type="CDD" id="cd03011">
    <property type="entry name" value="TlpA_like_ScsD_MtbDsbE"/>
    <property type="match status" value="1"/>
</dbReference>
<feature type="domain" description="Thioredoxin" evidence="2">
    <location>
        <begin position="32"/>
        <end position="172"/>
    </location>
</feature>
<protein>
    <submittedName>
        <fullName evidence="3">Thioredoxin</fullName>
    </submittedName>
</protein>
<dbReference type="InterPro" id="IPR013766">
    <property type="entry name" value="Thioredoxin_domain"/>
</dbReference>
<dbReference type="PANTHER" id="PTHR42852:SF17">
    <property type="entry name" value="THIOREDOXIN-LIKE PROTEIN HI_1115"/>
    <property type="match status" value="1"/>
</dbReference>
<dbReference type="GO" id="GO:0016209">
    <property type="term" value="F:antioxidant activity"/>
    <property type="evidence" value="ECO:0007669"/>
    <property type="project" value="InterPro"/>
</dbReference>
<accession>A0A6G8JK64</accession>
<dbReference type="Pfam" id="PF00578">
    <property type="entry name" value="AhpC-TSA"/>
    <property type="match status" value="1"/>
</dbReference>
<dbReference type="Proteomes" id="UP000501366">
    <property type="component" value="Chromosome"/>
</dbReference>
<feature type="transmembrane region" description="Helical" evidence="1">
    <location>
        <begin position="12"/>
        <end position="32"/>
    </location>
</feature>
<evidence type="ECO:0000259" key="2">
    <source>
        <dbReference type="PROSITE" id="PS51352"/>
    </source>
</evidence>
<evidence type="ECO:0000256" key="1">
    <source>
        <dbReference type="SAM" id="Phobius"/>
    </source>
</evidence>
<evidence type="ECO:0000313" key="4">
    <source>
        <dbReference type="Proteomes" id="UP000501366"/>
    </source>
</evidence>
<reference evidence="3 4" key="1">
    <citation type="submission" date="2016-03" db="EMBL/GenBank/DDBJ databases">
        <authorList>
            <person name="Bojesen A.M."/>
            <person name="Planet P."/>
            <person name="Hansen M.J."/>
        </authorList>
    </citation>
    <scope>NUCLEOTIDE SEQUENCE [LARGE SCALE GENOMIC DNA]</scope>
    <source>
        <strain evidence="3 4">B 234/94</strain>
    </source>
</reference>
<organism evidence="3 4">
    <name type="scientific">Mannheimia granulomatis</name>
    <dbReference type="NCBI Taxonomy" id="85402"/>
    <lineage>
        <taxon>Bacteria</taxon>
        <taxon>Pseudomonadati</taxon>
        <taxon>Pseudomonadota</taxon>
        <taxon>Gammaproteobacteria</taxon>
        <taxon>Pasteurellales</taxon>
        <taxon>Pasteurellaceae</taxon>
        <taxon>Mannheimia</taxon>
    </lineage>
</organism>
<name>A0A6G8JK64_9PAST</name>
<evidence type="ECO:0000313" key="3">
    <source>
        <dbReference type="EMBL" id="QIM67575.1"/>
    </source>
</evidence>
<dbReference type="Gene3D" id="3.40.30.10">
    <property type="entry name" value="Glutaredoxin"/>
    <property type="match status" value="1"/>
</dbReference>
<keyword evidence="1" id="KW-0812">Transmembrane</keyword>
<dbReference type="AlphaFoldDB" id="A0A6G8JK64"/>
<proteinExistence type="predicted"/>